<dbReference type="OrthoDB" id="617059at2"/>
<proteinExistence type="predicted"/>
<evidence type="ECO:0000313" key="2">
    <source>
        <dbReference type="Proteomes" id="UP000191112"/>
    </source>
</evidence>
<reference evidence="1 2" key="1">
    <citation type="submission" date="2017-02" db="EMBL/GenBank/DDBJ databases">
        <authorList>
            <person name="Peterson S.W."/>
        </authorList>
    </citation>
    <scope>NUCLEOTIDE SEQUENCE [LARGE SCALE GENOMIC DNA]</scope>
    <source>
        <strain evidence="1 2">DSM 22323</strain>
    </source>
</reference>
<evidence type="ECO:0000313" key="1">
    <source>
        <dbReference type="EMBL" id="SKB94225.1"/>
    </source>
</evidence>
<dbReference type="EMBL" id="FUYZ01000006">
    <property type="protein sequence ID" value="SKB94225.1"/>
    <property type="molecule type" value="Genomic_DNA"/>
</dbReference>
<gene>
    <name evidence="1" type="ORF">SAMN05660477_01963</name>
</gene>
<evidence type="ECO:0008006" key="3">
    <source>
        <dbReference type="Google" id="ProtNLM"/>
    </source>
</evidence>
<dbReference type="Pfam" id="PF14356">
    <property type="entry name" value="DUF4403"/>
    <property type="match status" value="1"/>
</dbReference>
<sequence length="456" mass="51331">MKIFLSWLCSLCFVLGWSQTTTNPKLDLPQIPSNISIPIQLPISEIENLVNKSVTGTVYEDKSFTDNNNDQFKVKVNKLSDIKLKALTNNRLMISVPLQIWAEKGYGTMGVYLYKDTNFNLVMNFVSSISTNPDWSLTTSTQSAGFVWKEKPVLDYGKVKIPVASFIESTLKEQQSKFTSLIDTQIKNSFKLQPYLVLAWNQFAKPVNISQEYNTWLKITPQKTFLKPIEVYADKIKTNVGLSLLSETFVGEVPSASALVKQVPNYISKPDISDDFVLQTTTNISFNEASILAEKQFLHKEIELGSPSRKVKVEAISVYPEKENIVLEITTSGYVNGTSFIKGQAAYDEVGQKIVLTNTDFNLKTKNIFQKAVTVLFEGKIRKMVEQEYGIPMKDMVTASKQSLTENFNKEYFPGLKLSGQVVDFKPSKFILTPSYITVVIDTKAKLQLLISGLNF</sequence>
<dbReference type="AlphaFoldDB" id="A0A1T5FDJ0"/>
<accession>A0A1T5FDJ0</accession>
<dbReference type="Proteomes" id="UP000191112">
    <property type="component" value="Unassembled WGS sequence"/>
</dbReference>
<dbReference type="InterPro" id="IPR025515">
    <property type="entry name" value="DUF4403"/>
</dbReference>
<name>A0A1T5FDJ0_9FLAO</name>
<protein>
    <recommendedName>
        <fullName evidence="3">DUF4403 family protein</fullName>
    </recommendedName>
</protein>
<dbReference type="RefSeq" id="WP_079667201.1">
    <property type="nucleotide sequence ID" value="NZ_FUYZ01000006.1"/>
</dbReference>
<organism evidence="1 2">
    <name type="scientific">Soonwooa buanensis</name>
    <dbReference type="NCBI Taxonomy" id="619805"/>
    <lineage>
        <taxon>Bacteria</taxon>
        <taxon>Pseudomonadati</taxon>
        <taxon>Bacteroidota</taxon>
        <taxon>Flavobacteriia</taxon>
        <taxon>Flavobacteriales</taxon>
        <taxon>Weeksellaceae</taxon>
        <taxon>Chryseobacterium group</taxon>
        <taxon>Soonwooa</taxon>
    </lineage>
</organism>
<dbReference type="STRING" id="619805.SAMN05660477_01963"/>
<keyword evidence="2" id="KW-1185">Reference proteome</keyword>